<proteinExistence type="predicted"/>
<dbReference type="Pfam" id="PF19588">
    <property type="entry name" value="SxtJ"/>
    <property type="match status" value="1"/>
</dbReference>
<evidence type="ECO:0000256" key="1">
    <source>
        <dbReference type="SAM" id="Phobius"/>
    </source>
</evidence>
<evidence type="ECO:0008006" key="4">
    <source>
        <dbReference type="Google" id="ProtNLM"/>
    </source>
</evidence>
<keyword evidence="1" id="KW-0472">Membrane</keyword>
<sequence>MIESSDADVKNFCRVIGIVSAVIGGWLLWHGDEYALLLLGVSFILIVGGIIAPWALRPLQKLWMAGAIILGWIITRIILAILFYGIVTPIGVGARFLGKRFLTGIKREEQTSYWVMRTEDVTKEKYERQF</sequence>
<dbReference type="EMBL" id="PFEF01000005">
    <property type="protein sequence ID" value="PJE64602.1"/>
    <property type="molecule type" value="Genomic_DNA"/>
</dbReference>
<organism evidence="2 3">
    <name type="scientific">Candidatus Ryanbacteria bacterium CG10_big_fil_rev_8_21_14_0_10_43_42</name>
    <dbReference type="NCBI Taxonomy" id="1974864"/>
    <lineage>
        <taxon>Bacteria</taxon>
        <taxon>Candidatus Ryaniibacteriota</taxon>
    </lineage>
</organism>
<evidence type="ECO:0000313" key="2">
    <source>
        <dbReference type="EMBL" id="PJE64602.1"/>
    </source>
</evidence>
<feature type="transmembrane region" description="Helical" evidence="1">
    <location>
        <begin position="35"/>
        <end position="56"/>
    </location>
</feature>
<accession>A0A2M8KXJ6</accession>
<keyword evidence="1" id="KW-1133">Transmembrane helix</keyword>
<dbReference type="InterPro" id="IPR045781">
    <property type="entry name" value="SxtJ"/>
</dbReference>
<dbReference type="AlphaFoldDB" id="A0A2M8KXJ6"/>
<feature type="transmembrane region" description="Helical" evidence="1">
    <location>
        <begin position="12"/>
        <end position="29"/>
    </location>
</feature>
<name>A0A2M8KXJ6_9BACT</name>
<comment type="caution">
    <text evidence="2">The sequence shown here is derived from an EMBL/GenBank/DDBJ whole genome shotgun (WGS) entry which is preliminary data.</text>
</comment>
<dbReference type="Proteomes" id="UP000229098">
    <property type="component" value="Unassembled WGS sequence"/>
</dbReference>
<evidence type="ECO:0000313" key="3">
    <source>
        <dbReference type="Proteomes" id="UP000229098"/>
    </source>
</evidence>
<protein>
    <recommendedName>
        <fullName evidence="4">SxtJ</fullName>
    </recommendedName>
</protein>
<keyword evidence="1" id="KW-0812">Transmembrane</keyword>
<feature type="transmembrane region" description="Helical" evidence="1">
    <location>
        <begin position="63"/>
        <end position="87"/>
    </location>
</feature>
<gene>
    <name evidence="2" type="ORF">COU90_02060</name>
</gene>
<reference evidence="3" key="1">
    <citation type="submission" date="2017-09" db="EMBL/GenBank/DDBJ databases">
        <title>Depth-based differentiation of microbial function through sediment-hosted aquifers and enrichment of novel symbionts in the deep terrestrial subsurface.</title>
        <authorList>
            <person name="Probst A.J."/>
            <person name="Ladd B."/>
            <person name="Jarett J.K."/>
            <person name="Geller-Mcgrath D.E."/>
            <person name="Sieber C.M.K."/>
            <person name="Emerson J.B."/>
            <person name="Anantharaman K."/>
            <person name="Thomas B.C."/>
            <person name="Malmstrom R."/>
            <person name="Stieglmeier M."/>
            <person name="Klingl A."/>
            <person name="Woyke T."/>
            <person name="Ryan C.M."/>
            <person name="Banfield J.F."/>
        </authorList>
    </citation>
    <scope>NUCLEOTIDE SEQUENCE [LARGE SCALE GENOMIC DNA]</scope>
</reference>